<organism evidence="4">
    <name type="scientific">Chaetomium thermophilum (strain DSM 1495 / CBS 144.50 / IMI 039719)</name>
    <name type="common">Thermochaetoides thermophila</name>
    <dbReference type="NCBI Taxonomy" id="759272"/>
    <lineage>
        <taxon>Eukaryota</taxon>
        <taxon>Fungi</taxon>
        <taxon>Dikarya</taxon>
        <taxon>Ascomycota</taxon>
        <taxon>Pezizomycotina</taxon>
        <taxon>Sordariomycetes</taxon>
        <taxon>Sordariomycetidae</taxon>
        <taxon>Sordariales</taxon>
        <taxon>Chaetomiaceae</taxon>
        <taxon>Thermochaetoides</taxon>
    </lineage>
</organism>
<dbReference type="eggNOG" id="KOG3021">
    <property type="taxonomic scope" value="Eukaryota"/>
</dbReference>
<evidence type="ECO:0000313" key="4">
    <source>
        <dbReference type="Proteomes" id="UP000008066"/>
    </source>
</evidence>
<proteinExistence type="predicted"/>
<protein>
    <recommendedName>
        <fullName evidence="1">protein-ribulosamine 3-kinase</fullName>
        <ecNumber evidence="1">2.7.1.172</ecNumber>
    </recommendedName>
</protein>
<dbReference type="SUPFAM" id="SSF56112">
    <property type="entry name" value="Protein kinase-like (PK-like)"/>
    <property type="match status" value="1"/>
</dbReference>
<dbReference type="GeneID" id="18258744"/>
<dbReference type="Gene3D" id="3.90.1200.10">
    <property type="match status" value="1"/>
</dbReference>
<dbReference type="Proteomes" id="UP000008066">
    <property type="component" value="Unassembled WGS sequence"/>
</dbReference>
<dbReference type="InterPro" id="IPR016477">
    <property type="entry name" value="Fructo-/Ketosamine-3-kinase"/>
</dbReference>
<dbReference type="OMA" id="AWTKTAK"/>
<dbReference type="HOGENOM" id="CLU_036517_1_2_1"/>
<gene>
    <name evidence="3" type="ORF">CTHT_0047060</name>
</gene>
<evidence type="ECO:0000256" key="2">
    <source>
        <dbReference type="ARBA" id="ARBA00048655"/>
    </source>
</evidence>
<dbReference type="RefSeq" id="XP_006695077.1">
    <property type="nucleotide sequence ID" value="XM_006695014.1"/>
</dbReference>
<dbReference type="GO" id="GO:0102193">
    <property type="term" value="F:protein-ribulosamine 3-kinase activity"/>
    <property type="evidence" value="ECO:0007669"/>
    <property type="project" value="UniProtKB-EC"/>
</dbReference>
<evidence type="ECO:0000256" key="1">
    <source>
        <dbReference type="ARBA" id="ARBA00011961"/>
    </source>
</evidence>
<comment type="catalytic activity">
    <reaction evidence="2">
        <text>N(6)-D-ribulosyl-L-lysyl-[protein] + ATP = N(6)-(3-O-phospho-D-ribulosyl)-L-lysyl-[protein] + ADP + H(+)</text>
        <dbReference type="Rhea" id="RHEA:48432"/>
        <dbReference type="Rhea" id="RHEA-COMP:12103"/>
        <dbReference type="Rhea" id="RHEA-COMP:12104"/>
        <dbReference type="ChEBI" id="CHEBI:15378"/>
        <dbReference type="ChEBI" id="CHEBI:30616"/>
        <dbReference type="ChEBI" id="CHEBI:90418"/>
        <dbReference type="ChEBI" id="CHEBI:90420"/>
        <dbReference type="ChEBI" id="CHEBI:456216"/>
        <dbReference type="EC" id="2.7.1.172"/>
    </reaction>
    <physiologicalReaction direction="left-to-right" evidence="2">
        <dbReference type="Rhea" id="RHEA:48433"/>
    </physiologicalReaction>
</comment>
<reference evidence="3 4" key="1">
    <citation type="journal article" date="2011" name="Cell">
        <title>Insight into structure and assembly of the nuclear pore complex by utilizing the genome of a eukaryotic thermophile.</title>
        <authorList>
            <person name="Amlacher S."/>
            <person name="Sarges P."/>
            <person name="Flemming D."/>
            <person name="van Noort V."/>
            <person name="Kunze R."/>
            <person name="Devos D.P."/>
            <person name="Arumugam M."/>
            <person name="Bork P."/>
            <person name="Hurt E."/>
        </authorList>
    </citation>
    <scope>NUCLEOTIDE SEQUENCE [LARGE SCALE GENOMIC DNA]</scope>
    <source>
        <strain evidence="4">DSM 1495 / CBS 144.50 / IMI 039719</strain>
    </source>
</reference>
<evidence type="ECO:0000313" key="3">
    <source>
        <dbReference type="EMBL" id="EGS20192.1"/>
    </source>
</evidence>
<dbReference type="OrthoDB" id="5772781at2759"/>
<dbReference type="EC" id="2.7.1.172" evidence="1"/>
<dbReference type="AlphaFoldDB" id="G0S9T1"/>
<sequence length="276" mass="31996">MLYKQDGSFPMHDDTVNRKITVQNQHGEEEYYFVKIAFRDIGRKMLQGEIESSKLIYETTPTFITKPYGFGEFPDSGLTAYFYLSQFVELDIEIPPDPDEFTQRLAYLHKMSRSPTGKFGFPVPTRDGDRPHIVDWQDSWAVFFRYLFLGVCRFDIARNGQWPEYERAIQQIADKVIPILLEPLQANGRKLKPCLIHGDLWEGNMGINLETGDSMIFDAASYFSHNEMEFGHWAYNNMCYLNEKYAPIEYMDKYDPALDPNITGLSIIPHLAEGLI</sequence>
<keyword evidence="4" id="KW-1185">Reference proteome</keyword>
<dbReference type="KEGG" id="cthr:CTHT_0047060"/>
<dbReference type="EMBL" id="GL988043">
    <property type="protein sequence ID" value="EGS20192.1"/>
    <property type="molecule type" value="Genomic_DNA"/>
</dbReference>
<accession>G0S9T1</accession>
<name>G0S9T1_CHATD</name>
<dbReference type="PANTHER" id="PTHR12149">
    <property type="entry name" value="FRUCTOSAMINE 3 KINASE-RELATED PROTEIN"/>
    <property type="match status" value="1"/>
</dbReference>
<dbReference type="InterPro" id="IPR011009">
    <property type="entry name" value="Kinase-like_dom_sf"/>
</dbReference>
<dbReference type="PANTHER" id="PTHR12149:SF8">
    <property type="entry name" value="PROTEIN-RIBULOSAMINE 3-KINASE"/>
    <property type="match status" value="1"/>
</dbReference>
<dbReference type="Pfam" id="PF03881">
    <property type="entry name" value="Fructosamin_kin"/>
    <property type="match status" value="1"/>
</dbReference>